<dbReference type="Pfam" id="PF08378">
    <property type="entry name" value="NERD"/>
    <property type="match status" value="1"/>
</dbReference>
<proteinExistence type="predicted"/>
<dbReference type="AlphaFoldDB" id="A0A937D1S2"/>
<dbReference type="InterPro" id="IPR011528">
    <property type="entry name" value="NERD"/>
</dbReference>
<sequence>MELLRRSLPADYTVFHNVHWSRDYRNVPVFGEADFIIVNRSGQALVIEQKAGFLTETSEGLTKRYKGQDKNVVQQIHRTLDGIRDKFRFQNSDLAIPLDYLLYCPDHRLKDINAAGLDVSRVVDASRAAKLPEVVASLLKPGQPSAFGDRVRRFFEQSFKLTLDVHAYTAASERALARYSGGLADMVSCLEMSPLRLRLRGTPGCGKTAVAARFFDDAVAAGKRPLLVCFSRPLAERLKGKLGPGGRVTTWHGLVADFLRARGQVINFSKLKTEPLFWQQLQDRILEENIAGEWLFDTLIVDEGQDFEAPWFDTLRLFAKEQADILWLEDPDQNLRSSEPVLLQEGFIGYRTRVNYRSPVNIARFLQKTLPFEFEIACDLPGLRVGVTPYSDAQEQPALVSHLITELMKKGFAHSDITVLSLRGLNSATLNLQGVENYTLSRFTGSYDPLGNQIFETGQIRFDSAQRFKGQQSPAVILTDVDPDESRLEASLRAIFSAATRATVALDMLVRADNPACRRFLA</sequence>
<protein>
    <submittedName>
        <fullName evidence="2">AAA family ATPase</fullName>
    </submittedName>
</protein>
<dbReference type="EMBL" id="JAEQMY010000012">
    <property type="protein sequence ID" value="MBL0404445.1"/>
    <property type="molecule type" value="Genomic_DNA"/>
</dbReference>
<organism evidence="2 3">
    <name type="scientific">Microvirga aerilata</name>
    <dbReference type="NCBI Taxonomy" id="670292"/>
    <lineage>
        <taxon>Bacteria</taxon>
        <taxon>Pseudomonadati</taxon>
        <taxon>Pseudomonadota</taxon>
        <taxon>Alphaproteobacteria</taxon>
        <taxon>Hyphomicrobiales</taxon>
        <taxon>Methylobacteriaceae</taxon>
        <taxon>Microvirga</taxon>
    </lineage>
</organism>
<feature type="domain" description="NERD" evidence="1">
    <location>
        <begin position="3"/>
        <end position="87"/>
    </location>
</feature>
<gene>
    <name evidence="2" type="ORF">JKG68_10740</name>
</gene>
<name>A0A937D1S2_9HYPH</name>
<accession>A0A937D1S2</accession>
<dbReference type="Proteomes" id="UP000605848">
    <property type="component" value="Unassembled WGS sequence"/>
</dbReference>
<evidence type="ECO:0000259" key="1">
    <source>
        <dbReference type="Pfam" id="PF08378"/>
    </source>
</evidence>
<evidence type="ECO:0000313" key="2">
    <source>
        <dbReference type="EMBL" id="MBL0404445.1"/>
    </source>
</evidence>
<comment type="caution">
    <text evidence="2">The sequence shown here is derived from an EMBL/GenBank/DDBJ whole genome shotgun (WGS) entry which is preliminary data.</text>
</comment>
<dbReference type="InterPro" id="IPR027417">
    <property type="entry name" value="P-loop_NTPase"/>
</dbReference>
<dbReference type="Gene3D" id="3.40.50.300">
    <property type="entry name" value="P-loop containing nucleotide triphosphate hydrolases"/>
    <property type="match status" value="2"/>
</dbReference>
<keyword evidence="3" id="KW-1185">Reference proteome</keyword>
<dbReference type="SUPFAM" id="SSF52540">
    <property type="entry name" value="P-loop containing nucleoside triphosphate hydrolases"/>
    <property type="match status" value="1"/>
</dbReference>
<evidence type="ECO:0000313" key="3">
    <source>
        <dbReference type="Proteomes" id="UP000605848"/>
    </source>
</evidence>
<reference evidence="2" key="1">
    <citation type="submission" date="2021-01" db="EMBL/GenBank/DDBJ databases">
        <title>Microvirga sp.</title>
        <authorList>
            <person name="Kim M.K."/>
        </authorList>
    </citation>
    <scope>NUCLEOTIDE SEQUENCE</scope>
    <source>
        <strain evidence="2">5420S-16</strain>
    </source>
</reference>
<dbReference type="Pfam" id="PF13245">
    <property type="entry name" value="AAA_19"/>
    <property type="match status" value="1"/>
</dbReference>